<feature type="domain" description="Fe2OG dioxygenase" evidence="1">
    <location>
        <begin position="108"/>
        <end position="206"/>
    </location>
</feature>
<dbReference type="Pfam" id="PF13532">
    <property type="entry name" value="2OG-FeII_Oxy_2"/>
    <property type="match status" value="1"/>
</dbReference>
<keyword evidence="2" id="KW-0223">Dioxygenase</keyword>
<gene>
    <name evidence="2" type="ORF">CLV29_0639</name>
</gene>
<protein>
    <submittedName>
        <fullName evidence="2">Alkylated DNA repair dioxygenase AlkB</fullName>
    </submittedName>
</protein>
<name>A0A4R7J714_9ACTN</name>
<dbReference type="GO" id="GO:0051213">
    <property type="term" value="F:dioxygenase activity"/>
    <property type="evidence" value="ECO:0007669"/>
    <property type="project" value="UniProtKB-KW"/>
</dbReference>
<dbReference type="AlphaFoldDB" id="A0A4R7J714"/>
<keyword evidence="3" id="KW-1185">Reference proteome</keyword>
<dbReference type="Gene3D" id="2.60.120.590">
    <property type="entry name" value="Alpha-ketoglutarate-dependent dioxygenase AlkB-like"/>
    <property type="match status" value="1"/>
</dbReference>
<proteinExistence type="predicted"/>
<dbReference type="GO" id="GO:0006307">
    <property type="term" value="P:DNA alkylation repair"/>
    <property type="evidence" value="ECO:0007669"/>
    <property type="project" value="InterPro"/>
</dbReference>
<evidence type="ECO:0000259" key="1">
    <source>
        <dbReference type="PROSITE" id="PS51471"/>
    </source>
</evidence>
<organism evidence="2 3">
    <name type="scientific">Naumannella halotolerans</name>
    <dbReference type="NCBI Taxonomy" id="993414"/>
    <lineage>
        <taxon>Bacteria</taxon>
        <taxon>Bacillati</taxon>
        <taxon>Actinomycetota</taxon>
        <taxon>Actinomycetes</taxon>
        <taxon>Propionibacteriales</taxon>
        <taxon>Propionibacteriaceae</taxon>
        <taxon>Naumannella</taxon>
    </lineage>
</organism>
<keyword evidence="2" id="KW-0560">Oxidoreductase</keyword>
<dbReference type="SUPFAM" id="SSF51197">
    <property type="entry name" value="Clavaminate synthase-like"/>
    <property type="match status" value="1"/>
</dbReference>
<dbReference type="EMBL" id="SOAW01000001">
    <property type="protein sequence ID" value="TDT33044.1"/>
    <property type="molecule type" value="Genomic_DNA"/>
</dbReference>
<dbReference type="InterPro" id="IPR027450">
    <property type="entry name" value="AlkB-like"/>
</dbReference>
<evidence type="ECO:0000313" key="2">
    <source>
        <dbReference type="EMBL" id="TDT33044.1"/>
    </source>
</evidence>
<dbReference type="OrthoDB" id="190276at2"/>
<sequence>MSQMSLFDDLTAAAPDLNPYADGLHRRQLGRGAWLDLRPGWVIRPDLLMEQLSERVPWYGERRQMYDRVIDVPRLLSFHGPQDRWPHPMLERMRSELSAHYRPELGEDFVSAGLCLYRNGRDSVAWHGDRIGRSAGEDTMVVIVSLGGVRRLALRPRGGGRGLQVPMSSGDVVVMGGSCQRTWDHCVPKMHEATRSRISVQYRVADVR</sequence>
<reference evidence="2 3" key="1">
    <citation type="submission" date="2019-03" db="EMBL/GenBank/DDBJ databases">
        <title>Genomic Encyclopedia of Archaeal and Bacterial Type Strains, Phase II (KMG-II): from individual species to whole genera.</title>
        <authorList>
            <person name="Goeker M."/>
        </authorList>
    </citation>
    <scope>NUCLEOTIDE SEQUENCE [LARGE SCALE GENOMIC DNA]</scope>
    <source>
        <strain evidence="2 3">DSM 24323</strain>
    </source>
</reference>
<dbReference type="InterPro" id="IPR005123">
    <property type="entry name" value="Oxoglu/Fe-dep_dioxygenase_dom"/>
</dbReference>
<dbReference type="PROSITE" id="PS51471">
    <property type="entry name" value="FE2OG_OXY"/>
    <property type="match status" value="1"/>
</dbReference>
<dbReference type="RefSeq" id="WP_133753612.1">
    <property type="nucleotide sequence ID" value="NZ_SOAW01000001.1"/>
</dbReference>
<dbReference type="PANTHER" id="PTHR31212">
    <property type="entry name" value="ALPHA-KETOGLUTARATE-DEPENDENT DIOXYGENASE ALKB HOMOLOG 3"/>
    <property type="match status" value="1"/>
</dbReference>
<dbReference type="Proteomes" id="UP000295371">
    <property type="component" value="Unassembled WGS sequence"/>
</dbReference>
<dbReference type="InterPro" id="IPR037151">
    <property type="entry name" value="AlkB-like_sf"/>
</dbReference>
<comment type="caution">
    <text evidence="2">The sequence shown here is derived from an EMBL/GenBank/DDBJ whole genome shotgun (WGS) entry which is preliminary data.</text>
</comment>
<evidence type="ECO:0000313" key="3">
    <source>
        <dbReference type="Proteomes" id="UP000295371"/>
    </source>
</evidence>
<accession>A0A4R7J714</accession>
<dbReference type="PANTHER" id="PTHR31212:SF4">
    <property type="entry name" value="ALPHA-KETOGLUTARATE-DEPENDENT DIOXYGENASE ALKB HOMOLOG 3"/>
    <property type="match status" value="1"/>
</dbReference>
<dbReference type="InterPro" id="IPR032854">
    <property type="entry name" value="ALKBH3"/>
</dbReference>